<dbReference type="EC" id="4.2.1.136" evidence="19"/>
<keyword evidence="7 17" id="KW-0067">ATP-binding</keyword>
<keyword evidence="5 18" id="KW-0479">Metal-binding</keyword>
<evidence type="ECO:0000256" key="16">
    <source>
        <dbReference type="ARBA" id="ARBA00049209"/>
    </source>
</evidence>
<keyword evidence="12 17" id="KW-0456">Lyase</keyword>
<dbReference type="Gene3D" id="3.40.1190.20">
    <property type="match status" value="1"/>
</dbReference>
<comment type="caution">
    <text evidence="22">The sequence shown here is derived from an EMBL/GenBank/DDBJ whole genome shotgun (WGS) entry which is preliminary data.</text>
</comment>
<feature type="binding site" evidence="17">
    <location>
        <position position="393"/>
    </location>
    <ligand>
        <name>(6S)-NADPHX</name>
        <dbReference type="ChEBI" id="CHEBI:64076"/>
    </ligand>
</feature>
<dbReference type="Pfam" id="PF03853">
    <property type="entry name" value="YjeF_N"/>
    <property type="match status" value="1"/>
</dbReference>
<evidence type="ECO:0000256" key="15">
    <source>
        <dbReference type="ARBA" id="ARBA00048238"/>
    </source>
</evidence>
<feature type="binding site" evidence="17">
    <location>
        <position position="342"/>
    </location>
    <ligand>
        <name>(6S)-NADPHX</name>
        <dbReference type="ChEBI" id="CHEBI:64076"/>
    </ligand>
</feature>
<evidence type="ECO:0000259" key="20">
    <source>
        <dbReference type="PROSITE" id="PS51383"/>
    </source>
</evidence>
<feature type="domain" description="YjeF C-terminal" evidence="20">
    <location>
        <begin position="237"/>
        <end position="519"/>
    </location>
</feature>
<feature type="binding site" evidence="17">
    <location>
        <position position="272"/>
    </location>
    <ligand>
        <name>(6S)-NADPHX</name>
        <dbReference type="ChEBI" id="CHEBI:64076"/>
    </ligand>
</feature>
<dbReference type="CDD" id="cd01171">
    <property type="entry name" value="YXKO-related"/>
    <property type="match status" value="1"/>
</dbReference>
<evidence type="ECO:0000256" key="3">
    <source>
        <dbReference type="ARBA" id="ARBA00006001"/>
    </source>
</evidence>
<keyword evidence="13" id="KW-0511">Multifunctional enzyme</keyword>
<keyword evidence="23" id="KW-1185">Reference proteome</keyword>
<dbReference type="PANTHER" id="PTHR12592">
    <property type="entry name" value="ATP-DEPENDENT (S)-NAD(P)H-HYDRATE DEHYDRATASE FAMILY MEMBER"/>
    <property type="match status" value="1"/>
</dbReference>
<dbReference type="EMBL" id="JAUSUQ010000011">
    <property type="protein sequence ID" value="MDQ0340101.1"/>
    <property type="molecule type" value="Genomic_DNA"/>
</dbReference>
<evidence type="ECO:0000313" key="23">
    <source>
        <dbReference type="Proteomes" id="UP001232445"/>
    </source>
</evidence>
<evidence type="ECO:0000313" key="22">
    <source>
        <dbReference type="EMBL" id="MDQ0340101.1"/>
    </source>
</evidence>
<feature type="binding site" evidence="18">
    <location>
        <position position="169"/>
    </location>
    <ligand>
        <name>(6S)-NADPHX</name>
        <dbReference type="ChEBI" id="CHEBI:64076"/>
    </ligand>
</feature>
<comment type="similarity">
    <text evidence="17">Belongs to the NnrD/CARKD family.</text>
</comment>
<keyword evidence="11 18" id="KW-0413">Isomerase</keyword>
<evidence type="ECO:0000256" key="6">
    <source>
        <dbReference type="ARBA" id="ARBA00022741"/>
    </source>
</evidence>
<evidence type="ECO:0000256" key="2">
    <source>
        <dbReference type="ARBA" id="ARBA00000909"/>
    </source>
</evidence>
<feature type="binding site" evidence="17">
    <location>
        <position position="459"/>
    </location>
    <ligand>
        <name>AMP</name>
        <dbReference type="ChEBI" id="CHEBI:456215"/>
    </ligand>
</feature>
<dbReference type="SUPFAM" id="SSF64153">
    <property type="entry name" value="YjeF N-terminal domain-like"/>
    <property type="match status" value="1"/>
</dbReference>
<proteinExistence type="inferred from homology"/>
<dbReference type="InterPro" id="IPR036652">
    <property type="entry name" value="YjeF_N_dom_sf"/>
</dbReference>
<keyword evidence="8 17" id="KW-0521">NADP</keyword>
<feature type="binding site" evidence="18">
    <location>
        <position position="172"/>
    </location>
    <ligand>
        <name>K(+)</name>
        <dbReference type="ChEBI" id="CHEBI:29103"/>
    </ligand>
</feature>
<comment type="function">
    <text evidence="18">Catalyzes the epimerization of the S- and R-forms of NAD(P)HX, a damaged form of NAD(P)H that is a result of enzymatic or heat-dependent hydration. This is a prerequisite for the S-specific NAD(P)H-hydrate dehydratase to allow the repair of both epimers of NAD(P)HX.</text>
</comment>
<dbReference type="RefSeq" id="WP_307341131.1">
    <property type="nucleotide sequence ID" value="NZ_JAUSUQ010000011.1"/>
</dbReference>
<comment type="cofactor">
    <cofactor evidence="17">
        <name>Mg(2+)</name>
        <dbReference type="ChEBI" id="CHEBI:18420"/>
    </cofactor>
</comment>
<dbReference type="InterPro" id="IPR030677">
    <property type="entry name" value="Nnr"/>
</dbReference>
<dbReference type="PANTHER" id="PTHR12592:SF0">
    <property type="entry name" value="ATP-DEPENDENT (S)-NAD(P)H-HYDRATE DEHYDRATASE"/>
    <property type="match status" value="1"/>
</dbReference>
<dbReference type="Gene3D" id="3.40.50.10260">
    <property type="entry name" value="YjeF N-terminal domain"/>
    <property type="match status" value="1"/>
</dbReference>
<evidence type="ECO:0000256" key="9">
    <source>
        <dbReference type="ARBA" id="ARBA00022958"/>
    </source>
</evidence>
<comment type="similarity">
    <text evidence="18">Belongs to the NnrE/AIBP family.</text>
</comment>
<comment type="function">
    <text evidence="14 19">Bifunctional enzyme that catalyzes the epimerization of the S- and R-forms of NAD(P)HX and the dehydration of the S-form of NAD(P)HX at the expense of ADP, which is converted to AMP. This allows the repair of both epimers of NAD(P)HX, a damaged form of NAD(P)H that is a result of enzymatic or heat-dependent hydration.</text>
</comment>
<feature type="binding site" evidence="18">
    <location>
        <position position="64"/>
    </location>
    <ligand>
        <name>K(+)</name>
        <dbReference type="ChEBI" id="CHEBI:29103"/>
    </ligand>
</feature>
<reference evidence="22 23" key="1">
    <citation type="submission" date="2023-07" db="EMBL/GenBank/DDBJ databases">
        <title>Genomic Encyclopedia of Type Strains, Phase IV (KMG-IV): sequencing the most valuable type-strain genomes for metagenomic binning, comparative biology and taxonomic classification.</title>
        <authorList>
            <person name="Goeker M."/>
        </authorList>
    </citation>
    <scope>NUCLEOTIDE SEQUENCE [LARGE SCALE GENOMIC DNA]</scope>
    <source>
        <strain evidence="22 23">DSM 17740</strain>
    </source>
</reference>
<dbReference type="NCBIfam" id="TIGR00196">
    <property type="entry name" value="yjeF_cterm"/>
    <property type="match status" value="1"/>
</dbReference>
<keyword evidence="10 17" id="KW-0520">NAD</keyword>
<feature type="binding site" evidence="18">
    <location>
        <begin position="138"/>
        <end position="144"/>
    </location>
    <ligand>
        <name>(6S)-NADPHX</name>
        <dbReference type="ChEBI" id="CHEBI:64076"/>
    </ligand>
</feature>
<evidence type="ECO:0000256" key="11">
    <source>
        <dbReference type="ARBA" id="ARBA00023235"/>
    </source>
</evidence>
<gene>
    <name evidence="18" type="primary">nnrE</name>
    <name evidence="17" type="synonym">nnrD</name>
    <name evidence="22" type="ORF">J2S00_002896</name>
</gene>
<dbReference type="EC" id="5.1.99.6" evidence="19"/>
<evidence type="ECO:0000256" key="18">
    <source>
        <dbReference type="HAMAP-Rule" id="MF_01966"/>
    </source>
</evidence>
<organism evidence="22 23">
    <name type="scientific">Caldalkalibacillus uzonensis</name>
    <dbReference type="NCBI Taxonomy" id="353224"/>
    <lineage>
        <taxon>Bacteria</taxon>
        <taxon>Bacillati</taxon>
        <taxon>Bacillota</taxon>
        <taxon>Bacilli</taxon>
        <taxon>Bacillales</taxon>
        <taxon>Bacillaceae</taxon>
        <taxon>Caldalkalibacillus</taxon>
    </lineage>
</organism>
<feature type="binding site" evidence="17">
    <location>
        <position position="460"/>
    </location>
    <ligand>
        <name>(6S)-NADPHX</name>
        <dbReference type="ChEBI" id="CHEBI:64076"/>
    </ligand>
</feature>
<evidence type="ECO:0000256" key="4">
    <source>
        <dbReference type="ARBA" id="ARBA00009524"/>
    </source>
</evidence>
<evidence type="ECO:0000256" key="1">
    <source>
        <dbReference type="ARBA" id="ARBA00000013"/>
    </source>
</evidence>
<feature type="domain" description="YjeF N-terminal" evidence="21">
    <location>
        <begin position="9"/>
        <end position="226"/>
    </location>
</feature>
<evidence type="ECO:0000256" key="19">
    <source>
        <dbReference type="PIRNR" id="PIRNR017184"/>
    </source>
</evidence>
<keyword evidence="9 18" id="KW-0630">Potassium</keyword>
<evidence type="ECO:0000259" key="21">
    <source>
        <dbReference type="PROSITE" id="PS51385"/>
    </source>
</evidence>
<sequence>MYVLGQDDMRKMDRYTIEQLGLPGAVLMENAGARVADEVSRLFTKNGGKQTRGIIVVLAGHGNNGGDGFVIARRLADMGLEVKLCLLAAPDKIRGDAQIHYQVYRKRKLPFWSVRDHALEDLFGLLQQAPVIVDALLGTGVKGEVRSPYKEVIAWINRHREGKTIVAVDLPSGLCAETGKVQGECVRATNTITFVCPKKGFFLQDGPQYIGEWKAVDISVPLSLVQTLKLNVPSLITDSVVQQAIPSRATHGHKGSFGHVLVVGGSPPYIGAPFFAAQAAMRSGAGLVTLAMPDVIYPQLAAQSPTTIFLPLPTENGYLSIEAVKMLIEKLQTYDVLVVGPGLGRWPDGGHWLIQLLKQADMPVVVDADGLSLLKPHVHELAERDHPLILTPHQGEMARLLGTSVREVESDRLGVATRYAREHGVYVVLKGHRTVLATPEGKIWINPLGHDALAKGGSGDILSGMIASFVAQGAAPEQAAIAAVYIHALSGERCAVEKSRYSVLPTDILEALGQAISSVIERA</sequence>
<dbReference type="NCBIfam" id="TIGR00197">
    <property type="entry name" value="yjeF_nterm"/>
    <property type="match status" value="1"/>
</dbReference>
<comment type="catalytic activity">
    <reaction evidence="2 18 19">
        <text>(6R)-NADPHX = (6S)-NADPHX</text>
        <dbReference type="Rhea" id="RHEA:32227"/>
        <dbReference type="ChEBI" id="CHEBI:64076"/>
        <dbReference type="ChEBI" id="CHEBI:64077"/>
        <dbReference type="EC" id="5.1.99.6"/>
    </reaction>
</comment>
<name>A0ABU0CUK1_9BACI</name>
<feature type="binding site" evidence="18">
    <location>
        <position position="149"/>
    </location>
    <ligand>
        <name>(6S)-NADPHX</name>
        <dbReference type="ChEBI" id="CHEBI:64076"/>
    </ligand>
</feature>
<dbReference type="InterPro" id="IPR029056">
    <property type="entry name" value="Ribokinase-like"/>
</dbReference>
<dbReference type="PIRSF" id="PIRSF017184">
    <property type="entry name" value="Nnr"/>
    <property type="match status" value="1"/>
</dbReference>
<evidence type="ECO:0000256" key="13">
    <source>
        <dbReference type="ARBA" id="ARBA00023268"/>
    </source>
</evidence>
<comment type="function">
    <text evidence="17">Catalyzes the dehydration of the S-form of NAD(P)HX at the expense of ADP, which is converted to AMP. Together with NAD(P)HX epimerase, which catalyzes the epimerization of the S- and R-forms, the enzyme allows the repair of both epimers of NAD(P)HX, a damaged form of NAD(P)H that is a result of enzymatic or heat-dependent hydration.</text>
</comment>
<evidence type="ECO:0000256" key="7">
    <source>
        <dbReference type="ARBA" id="ARBA00022840"/>
    </source>
</evidence>
<keyword evidence="6 17" id="KW-0547">Nucleotide-binding</keyword>
<evidence type="ECO:0000256" key="12">
    <source>
        <dbReference type="ARBA" id="ARBA00023239"/>
    </source>
</evidence>
<feature type="binding site" evidence="18">
    <location>
        <position position="134"/>
    </location>
    <ligand>
        <name>K(+)</name>
        <dbReference type="ChEBI" id="CHEBI:29103"/>
    </ligand>
</feature>
<feature type="binding site" evidence="17">
    <location>
        <begin position="430"/>
        <end position="434"/>
    </location>
    <ligand>
        <name>AMP</name>
        <dbReference type="ChEBI" id="CHEBI:456215"/>
    </ligand>
</feature>
<comment type="catalytic activity">
    <reaction evidence="1 18 19">
        <text>(6R)-NADHX = (6S)-NADHX</text>
        <dbReference type="Rhea" id="RHEA:32215"/>
        <dbReference type="ChEBI" id="CHEBI:64074"/>
        <dbReference type="ChEBI" id="CHEBI:64075"/>
        <dbReference type="EC" id="5.1.99.6"/>
    </reaction>
</comment>
<evidence type="ECO:0000256" key="10">
    <source>
        <dbReference type="ARBA" id="ARBA00023027"/>
    </source>
</evidence>
<dbReference type="Proteomes" id="UP001232445">
    <property type="component" value="Unassembled WGS sequence"/>
</dbReference>
<evidence type="ECO:0000256" key="5">
    <source>
        <dbReference type="ARBA" id="ARBA00022723"/>
    </source>
</evidence>
<comment type="cofactor">
    <cofactor evidence="18 19">
        <name>K(+)</name>
        <dbReference type="ChEBI" id="CHEBI:29103"/>
    </cofactor>
    <text evidence="18 19">Binds 1 potassium ion per subunit.</text>
</comment>
<comment type="catalytic activity">
    <reaction evidence="15 17 19">
        <text>(6S)-NADHX + ADP = AMP + phosphate + NADH + H(+)</text>
        <dbReference type="Rhea" id="RHEA:32223"/>
        <dbReference type="ChEBI" id="CHEBI:15378"/>
        <dbReference type="ChEBI" id="CHEBI:43474"/>
        <dbReference type="ChEBI" id="CHEBI:57945"/>
        <dbReference type="ChEBI" id="CHEBI:64074"/>
        <dbReference type="ChEBI" id="CHEBI:456215"/>
        <dbReference type="ChEBI" id="CHEBI:456216"/>
        <dbReference type="EC" id="4.2.1.136"/>
    </reaction>
</comment>
<dbReference type="SUPFAM" id="SSF53613">
    <property type="entry name" value="Ribokinase-like"/>
    <property type="match status" value="1"/>
</dbReference>
<protein>
    <recommendedName>
        <fullName evidence="19">Bifunctional NAD(P)H-hydrate repair enzyme</fullName>
    </recommendedName>
    <alternativeName>
        <fullName evidence="19">Nicotinamide nucleotide repair protein</fullName>
    </alternativeName>
    <domain>
        <recommendedName>
            <fullName evidence="19">ADP-dependent (S)-NAD(P)H-hydrate dehydratase</fullName>
            <ecNumber evidence="19">4.2.1.136</ecNumber>
        </recommendedName>
        <alternativeName>
            <fullName evidence="19">ADP-dependent NAD(P)HX dehydratase</fullName>
        </alternativeName>
    </domain>
    <domain>
        <recommendedName>
            <fullName evidence="19">NAD(P)H-hydrate epimerase</fullName>
            <ecNumber evidence="19">5.1.99.6</ecNumber>
        </recommendedName>
    </domain>
</protein>
<dbReference type="InterPro" id="IPR004443">
    <property type="entry name" value="YjeF_N_dom"/>
</dbReference>
<dbReference type="GO" id="GO:0052856">
    <property type="term" value="F:NAD(P)HX epimerase activity"/>
    <property type="evidence" value="ECO:0007669"/>
    <property type="project" value="UniProtKB-EC"/>
</dbReference>
<comment type="similarity">
    <text evidence="3 19">In the N-terminal section; belongs to the NnrE/AIBP family.</text>
</comment>
<comment type="similarity">
    <text evidence="4 19">In the C-terminal section; belongs to the NnrD/CARKD family.</text>
</comment>
<feature type="binding site" evidence="18">
    <location>
        <begin position="63"/>
        <end position="67"/>
    </location>
    <ligand>
        <name>(6S)-NADPHX</name>
        <dbReference type="ChEBI" id="CHEBI:64076"/>
    </ligand>
</feature>
<dbReference type="HAMAP" id="MF_01965">
    <property type="entry name" value="NADHX_dehydratase"/>
    <property type="match status" value="1"/>
</dbReference>
<evidence type="ECO:0000256" key="17">
    <source>
        <dbReference type="HAMAP-Rule" id="MF_01965"/>
    </source>
</evidence>
<dbReference type="PROSITE" id="PS51385">
    <property type="entry name" value="YJEF_N"/>
    <property type="match status" value="1"/>
</dbReference>
<evidence type="ECO:0000256" key="8">
    <source>
        <dbReference type="ARBA" id="ARBA00022857"/>
    </source>
</evidence>
<dbReference type="Pfam" id="PF01256">
    <property type="entry name" value="Carb_kinase"/>
    <property type="match status" value="1"/>
</dbReference>
<comment type="catalytic activity">
    <reaction evidence="16 17 19">
        <text>(6S)-NADPHX + ADP = AMP + phosphate + NADPH + H(+)</text>
        <dbReference type="Rhea" id="RHEA:32235"/>
        <dbReference type="ChEBI" id="CHEBI:15378"/>
        <dbReference type="ChEBI" id="CHEBI:43474"/>
        <dbReference type="ChEBI" id="CHEBI:57783"/>
        <dbReference type="ChEBI" id="CHEBI:64076"/>
        <dbReference type="ChEBI" id="CHEBI:456215"/>
        <dbReference type="ChEBI" id="CHEBI:456216"/>
        <dbReference type="EC" id="4.2.1.136"/>
    </reaction>
</comment>
<dbReference type="InterPro" id="IPR000631">
    <property type="entry name" value="CARKD"/>
</dbReference>
<comment type="subunit">
    <text evidence="17">Homotetramer.</text>
</comment>
<dbReference type="PROSITE" id="PS51383">
    <property type="entry name" value="YJEF_C_3"/>
    <property type="match status" value="1"/>
</dbReference>
<evidence type="ECO:0000256" key="14">
    <source>
        <dbReference type="ARBA" id="ARBA00025153"/>
    </source>
</evidence>
<accession>A0ABU0CUK1</accession>
<dbReference type="HAMAP" id="MF_01966">
    <property type="entry name" value="NADHX_epimerase"/>
    <property type="match status" value="1"/>
</dbReference>